<feature type="chain" id="PRO_5047264073" description="Lipoprotein" evidence="1">
    <location>
        <begin position="32"/>
        <end position="231"/>
    </location>
</feature>
<keyword evidence="3" id="KW-1185">Reference proteome</keyword>
<organism evidence="2 3">
    <name type="scientific">Gryllotalpicola reticulitermitis</name>
    <dbReference type="NCBI Taxonomy" id="1184153"/>
    <lineage>
        <taxon>Bacteria</taxon>
        <taxon>Bacillati</taxon>
        <taxon>Actinomycetota</taxon>
        <taxon>Actinomycetes</taxon>
        <taxon>Micrococcales</taxon>
        <taxon>Microbacteriaceae</taxon>
        <taxon>Gryllotalpicola</taxon>
    </lineage>
</organism>
<gene>
    <name evidence="2" type="ORF">ACFOYW_15290</name>
</gene>
<dbReference type="Proteomes" id="UP001595900">
    <property type="component" value="Unassembled WGS sequence"/>
</dbReference>
<dbReference type="EMBL" id="JBHSCN010000006">
    <property type="protein sequence ID" value="MFC4244737.1"/>
    <property type="molecule type" value="Genomic_DNA"/>
</dbReference>
<dbReference type="RefSeq" id="WP_390230747.1">
    <property type="nucleotide sequence ID" value="NZ_JBHSCN010000006.1"/>
</dbReference>
<protein>
    <recommendedName>
        <fullName evidence="4">Lipoprotein</fullName>
    </recommendedName>
</protein>
<accession>A0ABV8QBA5</accession>
<evidence type="ECO:0000256" key="1">
    <source>
        <dbReference type="SAM" id="SignalP"/>
    </source>
</evidence>
<dbReference type="PROSITE" id="PS51257">
    <property type="entry name" value="PROKAR_LIPOPROTEIN"/>
    <property type="match status" value="1"/>
</dbReference>
<keyword evidence="1" id="KW-0732">Signal</keyword>
<comment type="caution">
    <text evidence="2">The sequence shown here is derived from an EMBL/GenBank/DDBJ whole genome shotgun (WGS) entry which is preliminary data.</text>
</comment>
<sequence length="231" mass="23783">MHPAALRRTVAAVIAGALLGTVGLTVTGCSATTDSPHASNTPAPNWYDTQWGSFAPATVTGSGDKIISLPAQGGIATFTTTSPHYAVEELLTVDGKYVEAAELFNDQPDAGKQGGTSAWGLPIASGPTKLEIRATGAWKISLAPFSSAPELTAAGASGTGYGVFRYDGPAGTWHTTYDGPAEEGWFNLMQYSAGNPNGNISDGSKRFAGASIVVIQADGGWTSTKADWTIK</sequence>
<reference evidence="3" key="1">
    <citation type="journal article" date="2019" name="Int. J. Syst. Evol. Microbiol.">
        <title>The Global Catalogue of Microorganisms (GCM) 10K type strain sequencing project: providing services to taxonomists for standard genome sequencing and annotation.</title>
        <authorList>
            <consortium name="The Broad Institute Genomics Platform"/>
            <consortium name="The Broad Institute Genome Sequencing Center for Infectious Disease"/>
            <person name="Wu L."/>
            <person name="Ma J."/>
        </authorList>
    </citation>
    <scope>NUCLEOTIDE SEQUENCE [LARGE SCALE GENOMIC DNA]</scope>
    <source>
        <strain evidence="3">CGMCC 1.10363</strain>
    </source>
</reference>
<evidence type="ECO:0000313" key="3">
    <source>
        <dbReference type="Proteomes" id="UP001595900"/>
    </source>
</evidence>
<proteinExistence type="predicted"/>
<feature type="signal peptide" evidence="1">
    <location>
        <begin position="1"/>
        <end position="31"/>
    </location>
</feature>
<name>A0ABV8QBA5_9MICO</name>
<evidence type="ECO:0008006" key="4">
    <source>
        <dbReference type="Google" id="ProtNLM"/>
    </source>
</evidence>
<evidence type="ECO:0000313" key="2">
    <source>
        <dbReference type="EMBL" id="MFC4244737.1"/>
    </source>
</evidence>